<dbReference type="Pfam" id="PF01694">
    <property type="entry name" value="Rhomboid"/>
    <property type="match status" value="1"/>
</dbReference>
<keyword evidence="4 5" id="KW-0472">Membrane</keyword>
<dbReference type="KEGG" id="msq:BKP64_15645"/>
<dbReference type="GO" id="GO:0016020">
    <property type="term" value="C:membrane"/>
    <property type="evidence" value="ECO:0007669"/>
    <property type="project" value="UniProtKB-SubCell"/>
</dbReference>
<keyword evidence="2 5" id="KW-0812">Transmembrane</keyword>
<evidence type="ECO:0000256" key="4">
    <source>
        <dbReference type="ARBA" id="ARBA00023136"/>
    </source>
</evidence>
<evidence type="ECO:0000256" key="1">
    <source>
        <dbReference type="ARBA" id="ARBA00004141"/>
    </source>
</evidence>
<evidence type="ECO:0000256" key="3">
    <source>
        <dbReference type="ARBA" id="ARBA00022989"/>
    </source>
</evidence>
<feature type="transmembrane region" description="Helical" evidence="5">
    <location>
        <begin position="88"/>
        <end position="108"/>
    </location>
</feature>
<evidence type="ECO:0000313" key="7">
    <source>
        <dbReference type="EMBL" id="AOY89486.1"/>
    </source>
</evidence>
<dbReference type="EMBL" id="CP017715">
    <property type="protein sequence ID" value="AOY89486.1"/>
    <property type="molecule type" value="Genomic_DNA"/>
</dbReference>
<dbReference type="SUPFAM" id="SSF144091">
    <property type="entry name" value="Rhomboid-like"/>
    <property type="match status" value="1"/>
</dbReference>
<dbReference type="InterPro" id="IPR035952">
    <property type="entry name" value="Rhomboid-like_sf"/>
</dbReference>
<gene>
    <name evidence="7" type="ORF">BKP64_15645</name>
</gene>
<dbReference type="Proteomes" id="UP000177445">
    <property type="component" value="Chromosome"/>
</dbReference>
<name>A0A1D9GPB6_9GAMM</name>
<dbReference type="InterPro" id="IPR022764">
    <property type="entry name" value="Peptidase_S54_rhomboid_dom"/>
</dbReference>
<dbReference type="InterPro" id="IPR023826">
    <property type="entry name" value="Rhom-like_SP_proteobac"/>
</dbReference>
<feature type="transmembrane region" description="Helical" evidence="5">
    <location>
        <begin position="172"/>
        <end position="190"/>
    </location>
</feature>
<feature type="transmembrane region" description="Helical" evidence="5">
    <location>
        <begin position="114"/>
        <end position="132"/>
    </location>
</feature>
<protein>
    <submittedName>
        <fullName evidence="7">Rhombosortase</fullName>
    </submittedName>
</protein>
<dbReference type="GO" id="GO:0004252">
    <property type="term" value="F:serine-type endopeptidase activity"/>
    <property type="evidence" value="ECO:0007669"/>
    <property type="project" value="InterPro"/>
</dbReference>
<comment type="subcellular location">
    <subcellularLocation>
        <location evidence="1">Membrane</location>
        <topology evidence="1">Multi-pass membrane protein</topology>
    </subcellularLocation>
</comment>
<dbReference type="STRING" id="1874317.BKP64_15645"/>
<organism evidence="7 8">
    <name type="scientific">Marinobacter salinus</name>
    <dbReference type="NCBI Taxonomy" id="1874317"/>
    <lineage>
        <taxon>Bacteria</taxon>
        <taxon>Pseudomonadati</taxon>
        <taxon>Pseudomonadota</taxon>
        <taxon>Gammaproteobacteria</taxon>
        <taxon>Pseudomonadales</taxon>
        <taxon>Marinobacteraceae</taxon>
        <taxon>Marinobacter</taxon>
    </lineage>
</organism>
<feature type="domain" description="Peptidase S54 rhomboid" evidence="6">
    <location>
        <begin position="49"/>
        <end position="191"/>
    </location>
</feature>
<evidence type="ECO:0000313" key="8">
    <source>
        <dbReference type="Proteomes" id="UP000177445"/>
    </source>
</evidence>
<dbReference type="NCBIfam" id="TIGR03902">
    <property type="entry name" value="rhom_GG_sort"/>
    <property type="match status" value="1"/>
</dbReference>
<keyword evidence="8" id="KW-1185">Reference proteome</keyword>
<dbReference type="AlphaFoldDB" id="A0A1D9GPB6"/>
<dbReference type="Gene3D" id="1.20.1540.10">
    <property type="entry name" value="Rhomboid-like"/>
    <property type="match status" value="1"/>
</dbReference>
<feature type="transmembrane region" description="Helical" evidence="5">
    <location>
        <begin position="139"/>
        <end position="160"/>
    </location>
</feature>
<evidence type="ECO:0000256" key="2">
    <source>
        <dbReference type="ARBA" id="ARBA00022692"/>
    </source>
</evidence>
<evidence type="ECO:0000259" key="6">
    <source>
        <dbReference type="Pfam" id="PF01694"/>
    </source>
</evidence>
<accession>A0A1D9GPB6</accession>
<proteinExistence type="predicted"/>
<evidence type="ECO:0000256" key="5">
    <source>
        <dbReference type="SAM" id="Phobius"/>
    </source>
</evidence>
<sequence>MPDRLNRFKTFGRYWGLPLLLSASLLLVWVLGEPAAELLMYQRFDIQSGQIWRLATAHWVHLSFQHLLLNLMSLALAWWLFHQALAGFTGYLLTGLISLGVTLSLFVLHPDIGWYAGFSGVLHGFLVAGALLSRRQNPMLSLATLLIVAIKLVIELVRGAEPGLAEFINSPILIHAHVYGALFGGLYAICMRGASPR</sequence>
<keyword evidence="3 5" id="KW-1133">Transmembrane helix</keyword>
<feature type="transmembrane region" description="Helical" evidence="5">
    <location>
        <begin position="56"/>
        <end position="81"/>
    </location>
</feature>
<reference evidence="7 8" key="1">
    <citation type="submission" date="2016-10" db="EMBL/GenBank/DDBJ databases">
        <title>Marinobacter salinus sp. nov., a moderately halophilic bacterium isolated from a tidal flat environment.</title>
        <authorList>
            <person name="Park S.-J."/>
        </authorList>
    </citation>
    <scope>NUCLEOTIDE SEQUENCE [LARGE SCALE GENOMIC DNA]</scope>
    <source>
        <strain evidence="7 8">Hb8</strain>
    </source>
</reference>